<evidence type="ECO:0000256" key="2">
    <source>
        <dbReference type="ARBA" id="ARBA00004609"/>
    </source>
</evidence>
<evidence type="ECO:0000256" key="7">
    <source>
        <dbReference type="ARBA" id="ARBA00023288"/>
    </source>
</evidence>
<dbReference type="EMBL" id="FMSP01000009">
    <property type="protein sequence ID" value="SCV72494.1"/>
    <property type="molecule type" value="Genomic_DNA"/>
</dbReference>
<proteinExistence type="predicted"/>
<dbReference type="GO" id="GO:0000272">
    <property type="term" value="P:polysaccharide catabolic process"/>
    <property type="evidence" value="ECO:0007669"/>
    <property type="project" value="UniProtKB-KW"/>
</dbReference>
<evidence type="ECO:0000256" key="10">
    <source>
        <dbReference type="ARBA" id="ARBA00048494"/>
    </source>
</evidence>
<dbReference type="GO" id="GO:0098552">
    <property type="term" value="C:side of membrane"/>
    <property type="evidence" value="ECO:0007669"/>
    <property type="project" value="UniProtKB-KW"/>
</dbReference>
<protein>
    <recommendedName>
        <fullName evidence="9">chitin deacetylase</fullName>
        <ecNumber evidence="9">3.5.1.41</ecNumber>
    </recommendedName>
</protein>
<evidence type="ECO:0000256" key="9">
    <source>
        <dbReference type="ARBA" id="ARBA00024056"/>
    </source>
</evidence>
<name>A0A238FKU3_9BASI</name>
<dbReference type="AlphaFoldDB" id="A0A238FKU3"/>
<keyword evidence="11" id="KW-0732">Signal</keyword>
<keyword evidence="3" id="KW-0472">Membrane</keyword>
<evidence type="ECO:0000256" key="1">
    <source>
        <dbReference type="ARBA" id="ARBA00001941"/>
    </source>
</evidence>
<evidence type="ECO:0000256" key="3">
    <source>
        <dbReference type="ARBA" id="ARBA00022622"/>
    </source>
</evidence>
<organism evidence="13 14">
    <name type="scientific">Microbotryum intermedium</name>
    <dbReference type="NCBI Taxonomy" id="269621"/>
    <lineage>
        <taxon>Eukaryota</taxon>
        <taxon>Fungi</taxon>
        <taxon>Dikarya</taxon>
        <taxon>Basidiomycota</taxon>
        <taxon>Pucciniomycotina</taxon>
        <taxon>Microbotryomycetes</taxon>
        <taxon>Microbotryales</taxon>
        <taxon>Microbotryaceae</taxon>
        <taxon>Microbotryum</taxon>
    </lineage>
</organism>
<dbReference type="InterPro" id="IPR050248">
    <property type="entry name" value="Polysacc_deacetylase_ArnD"/>
</dbReference>
<dbReference type="InterPro" id="IPR002509">
    <property type="entry name" value="NODB_dom"/>
</dbReference>
<evidence type="ECO:0000256" key="11">
    <source>
        <dbReference type="SAM" id="SignalP"/>
    </source>
</evidence>
<dbReference type="OrthoDB" id="407355at2759"/>
<dbReference type="InterPro" id="IPR011330">
    <property type="entry name" value="Glyco_hydro/deAcase_b/a-brl"/>
</dbReference>
<keyword evidence="14" id="KW-1185">Reference proteome</keyword>
<comment type="subcellular location">
    <subcellularLocation>
        <location evidence="2">Cell membrane</location>
        <topology evidence="2">Lipid-anchor</topology>
        <topology evidence="2">GPI-anchor</topology>
    </subcellularLocation>
</comment>
<dbReference type="PROSITE" id="PS51677">
    <property type="entry name" value="NODB"/>
    <property type="match status" value="1"/>
</dbReference>
<keyword evidence="3" id="KW-0325">Glycoprotein</keyword>
<feature type="signal peptide" evidence="11">
    <location>
        <begin position="1"/>
        <end position="17"/>
    </location>
</feature>
<dbReference type="Pfam" id="PF01522">
    <property type="entry name" value="Polysacc_deac_1"/>
    <property type="match status" value="1"/>
</dbReference>
<dbReference type="GO" id="GO:0009272">
    <property type="term" value="P:fungal-type cell wall biogenesis"/>
    <property type="evidence" value="ECO:0007669"/>
    <property type="project" value="UniProtKB-ARBA"/>
</dbReference>
<keyword evidence="4" id="KW-0146">Chitin degradation</keyword>
<accession>A0A238FKU3</accession>
<dbReference type="GO" id="GO:0006032">
    <property type="term" value="P:chitin catabolic process"/>
    <property type="evidence" value="ECO:0007669"/>
    <property type="project" value="UniProtKB-KW"/>
</dbReference>
<evidence type="ECO:0000259" key="12">
    <source>
        <dbReference type="PROSITE" id="PS51677"/>
    </source>
</evidence>
<dbReference type="Proteomes" id="UP000198372">
    <property type="component" value="Unassembled WGS sequence"/>
</dbReference>
<evidence type="ECO:0000256" key="8">
    <source>
        <dbReference type="ARBA" id="ARBA00023326"/>
    </source>
</evidence>
<dbReference type="SUPFAM" id="SSF88713">
    <property type="entry name" value="Glycoside hydrolase/deacetylase"/>
    <property type="match status" value="1"/>
</dbReference>
<feature type="domain" description="NodB homology" evidence="12">
    <location>
        <begin position="109"/>
        <end position="306"/>
    </location>
</feature>
<dbReference type="GO" id="GO:0004099">
    <property type="term" value="F:chitin deacetylase activity"/>
    <property type="evidence" value="ECO:0007669"/>
    <property type="project" value="UniProtKB-EC"/>
</dbReference>
<evidence type="ECO:0000313" key="14">
    <source>
        <dbReference type="Proteomes" id="UP000198372"/>
    </source>
</evidence>
<evidence type="ECO:0000256" key="6">
    <source>
        <dbReference type="ARBA" id="ARBA00023285"/>
    </source>
</evidence>
<dbReference type="PANTHER" id="PTHR10587:SF135">
    <property type="entry name" value="CHITIN DEACETYLASE 3"/>
    <property type="match status" value="1"/>
</dbReference>
<evidence type="ECO:0000256" key="4">
    <source>
        <dbReference type="ARBA" id="ARBA00023024"/>
    </source>
</evidence>
<gene>
    <name evidence="13" type="ORF">BQ2448_4031</name>
</gene>
<keyword evidence="6" id="KW-0170">Cobalt</keyword>
<comment type="catalytic activity">
    <reaction evidence="10">
        <text>[(1-&gt;4)-N-acetyl-beta-D-glucosaminyl](n) + n H2O = chitosan + n acetate</text>
        <dbReference type="Rhea" id="RHEA:10464"/>
        <dbReference type="Rhea" id="RHEA-COMP:9593"/>
        <dbReference type="Rhea" id="RHEA-COMP:9597"/>
        <dbReference type="ChEBI" id="CHEBI:15377"/>
        <dbReference type="ChEBI" id="CHEBI:17029"/>
        <dbReference type="ChEBI" id="CHEBI:30089"/>
        <dbReference type="ChEBI" id="CHEBI:57704"/>
        <dbReference type="EC" id="3.5.1.41"/>
    </reaction>
    <physiologicalReaction direction="left-to-right" evidence="10">
        <dbReference type="Rhea" id="RHEA:10465"/>
    </physiologicalReaction>
</comment>
<keyword evidence="8" id="KW-0624">Polysaccharide degradation</keyword>
<dbReference type="PANTHER" id="PTHR10587">
    <property type="entry name" value="GLYCOSYL TRANSFERASE-RELATED"/>
    <property type="match status" value="1"/>
</dbReference>
<comment type="cofactor">
    <cofactor evidence="1">
        <name>Co(2+)</name>
        <dbReference type="ChEBI" id="CHEBI:48828"/>
    </cofactor>
</comment>
<keyword evidence="3" id="KW-0336">GPI-anchor</keyword>
<keyword evidence="7" id="KW-0449">Lipoprotein</keyword>
<dbReference type="GO" id="GO:0005886">
    <property type="term" value="C:plasma membrane"/>
    <property type="evidence" value="ECO:0007669"/>
    <property type="project" value="UniProtKB-SubCell"/>
</dbReference>
<dbReference type="Gene3D" id="3.20.20.370">
    <property type="entry name" value="Glycoside hydrolase/deacetylase"/>
    <property type="match status" value="1"/>
</dbReference>
<evidence type="ECO:0000256" key="5">
    <source>
        <dbReference type="ARBA" id="ARBA00023277"/>
    </source>
</evidence>
<dbReference type="STRING" id="269621.A0A238FKU3"/>
<reference evidence="14" key="1">
    <citation type="submission" date="2016-09" db="EMBL/GenBank/DDBJ databases">
        <authorList>
            <person name="Jeantristanb JTB J.-T."/>
            <person name="Ricardo R."/>
        </authorList>
    </citation>
    <scope>NUCLEOTIDE SEQUENCE [LARGE SCALE GENOMIC DNA]</scope>
</reference>
<evidence type="ECO:0000313" key="13">
    <source>
        <dbReference type="EMBL" id="SCV72494.1"/>
    </source>
</evidence>
<sequence length="428" mass="45278">MLSQFTLLLVAASVVTASTPHPLYERQSRTYPEPLKVGPQPLQVWIDTYNQAKAAGKIPSFAPATLSGGQPAYASGVDTGEKGVCSWTLAHCFTTNKTGAYDIENAPDGHVGISFDDGPTPASPELYKFLQSKKLAATHFFIGSNIVNNPDIFDQAVKSGGHIAVHTWAHKLMTTLTDMQVLGELGWTIQIIYDRAGVVPRYWRPPYGDIDNRVRAIAKEVFGLEHAVIWNHDTNDWCLSEGGGSSCPASDFTPSTDADLDKKLNGFYNGPKSPGLMILEHEVTSRSIGAFMRTFPTLISKGWIPQSIPDLFSQSWYLNAAGPSDTPTKGFIVGSGDVPAVNNAAVNASTSAASAAAGRSSSTSLITQTRSSAASSSAAASRTLNQGTATAAAQAAASSKTTSGAATLSSSIFFPVSLIILASFRLLN</sequence>
<feature type="chain" id="PRO_5012624530" description="chitin deacetylase" evidence="11">
    <location>
        <begin position="18"/>
        <end position="428"/>
    </location>
</feature>
<keyword evidence="5" id="KW-0119">Carbohydrate metabolism</keyword>
<dbReference type="EC" id="3.5.1.41" evidence="9"/>